<dbReference type="SFLD" id="SFLDS00003">
    <property type="entry name" value="Haloacid_Dehalogenase"/>
    <property type="match status" value="1"/>
</dbReference>
<evidence type="ECO:0000259" key="17">
    <source>
        <dbReference type="Pfam" id="PF00122"/>
    </source>
</evidence>
<evidence type="ECO:0000256" key="15">
    <source>
        <dbReference type="RuleBase" id="RU362081"/>
    </source>
</evidence>
<dbReference type="NCBIfam" id="TIGR01494">
    <property type="entry name" value="ATPase_P-type"/>
    <property type="match status" value="2"/>
</dbReference>
<dbReference type="GO" id="GO:0055070">
    <property type="term" value="P:copper ion homeostasis"/>
    <property type="evidence" value="ECO:0007669"/>
    <property type="project" value="TreeGrafter"/>
</dbReference>
<evidence type="ECO:0000256" key="13">
    <source>
        <dbReference type="ARBA" id="ARBA00023065"/>
    </source>
</evidence>
<comment type="subcellular location">
    <subcellularLocation>
        <location evidence="1">Cell membrane</location>
        <topology evidence="1">Multi-pass membrane protein</topology>
    </subcellularLocation>
</comment>
<keyword evidence="12 15" id="KW-1133">Transmembrane helix</keyword>
<feature type="transmembrane region" description="Helical" evidence="15">
    <location>
        <begin position="300"/>
        <end position="322"/>
    </location>
</feature>
<feature type="domain" description="P-type ATPase A" evidence="17">
    <location>
        <begin position="184"/>
        <end position="283"/>
    </location>
</feature>
<keyword evidence="9 15" id="KW-0067">ATP-binding</keyword>
<dbReference type="Proteomes" id="UP000556026">
    <property type="component" value="Unassembled WGS sequence"/>
</dbReference>
<dbReference type="GO" id="GO:0005524">
    <property type="term" value="F:ATP binding"/>
    <property type="evidence" value="ECO:0007669"/>
    <property type="project" value="UniProtKB-UniRule"/>
</dbReference>
<dbReference type="GO" id="GO:0005886">
    <property type="term" value="C:plasma membrane"/>
    <property type="evidence" value="ECO:0007669"/>
    <property type="project" value="UniProtKB-SubCell"/>
</dbReference>
<dbReference type="PANTHER" id="PTHR43520:SF5">
    <property type="entry name" value="CATION-TRANSPORTING P-TYPE ATPASE-RELATED"/>
    <property type="match status" value="1"/>
</dbReference>
<sequence length="721" mass="74975">MYSTATSTLPGTCAHCGLPVPSQLARGAASLYCCSACRLVARIVGTERGEQNWHLLRLGLGSLLAMNVMMISLLLYTDSVAPHLVFTFRLILLSLATPALAILLPPFLAGARRELAGRRLSLDALIALGSLSAYTVSALAVVHGSGEVYFDTATMLPVLVTAGKLLESTAKAKASDLLNSMLTLLPANALRVSWNSVAEVPTDSLEPGDVIRVRPGERIAVDGKIVEGMSTIEEAAFTGEFLPRVCRPGESVIAGTVNGIGTLLVQAERTGNDLLLRGIVSQIQDAWSRPSRAQRLAERIAAWFTPAILAVAFSSLLGWQLAGYPSRGLLSALSVLVVACPCTVGIATPLATALAMARAARAGIVVRGGAVLERLAGVNLFFFDKTGTLTAGEPVLREVRVLSADLDEGEILARVAGLETASEHLLARALVREARARDLAPAAASFVEVVPGCGLSGLTTWQQVVKRVTVGSPAFLVPGTAEARASSLPDAASVADVAFDALLVARLVFEDAVRPGAGTCLAGLRTLGIPAALLSGDRAPAAAALAAELDIDRVQAPCTPTQKIAELRKEAASGRTVAMVGDGVNDAPALAAADVGIAFGSGTDLARQAGNVVILSDRLEQVPWLVQLSRATGRIIRQNLAWSFLYNTLAIAAAVAGLLHPLLAALAMVLSSLTVLGNSLRISRFPDQVDGFPAVPPQAVPPSRPLDPPPRSVDSSSAKVA</sequence>
<feature type="transmembrane region" description="Helical" evidence="15">
    <location>
        <begin position="328"/>
        <end position="357"/>
    </location>
</feature>
<keyword evidence="7 15" id="KW-0479">Metal-binding</keyword>
<dbReference type="NCBIfam" id="TIGR01511">
    <property type="entry name" value="ATPase-IB1_Cu"/>
    <property type="match status" value="1"/>
</dbReference>
<dbReference type="SFLD" id="SFLDG00002">
    <property type="entry name" value="C1.7:_P-type_atpase_like"/>
    <property type="match status" value="1"/>
</dbReference>
<evidence type="ECO:0000256" key="8">
    <source>
        <dbReference type="ARBA" id="ARBA00022741"/>
    </source>
</evidence>
<evidence type="ECO:0000256" key="7">
    <source>
        <dbReference type="ARBA" id="ARBA00022723"/>
    </source>
</evidence>
<feature type="transmembrane region" description="Helical" evidence="15">
    <location>
        <begin position="88"/>
        <end position="108"/>
    </location>
</feature>
<evidence type="ECO:0000256" key="3">
    <source>
        <dbReference type="ARBA" id="ARBA00022448"/>
    </source>
</evidence>
<keyword evidence="13" id="KW-0406">Ion transport</keyword>
<proteinExistence type="inferred from homology"/>
<dbReference type="InterPro" id="IPR018303">
    <property type="entry name" value="ATPase_P-typ_P_site"/>
</dbReference>
<dbReference type="Gene3D" id="3.40.50.1000">
    <property type="entry name" value="HAD superfamily/HAD-like"/>
    <property type="match status" value="1"/>
</dbReference>
<dbReference type="GO" id="GO:0016887">
    <property type="term" value="F:ATP hydrolysis activity"/>
    <property type="evidence" value="ECO:0007669"/>
    <property type="project" value="InterPro"/>
</dbReference>
<evidence type="ECO:0000256" key="6">
    <source>
        <dbReference type="ARBA" id="ARBA00022692"/>
    </source>
</evidence>
<dbReference type="PRINTS" id="PR00119">
    <property type="entry name" value="CATATPASE"/>
</dbReference>
<dbReference type="Pfam" id="PF00122">
    <property type="entry name" value="E1-E2_ATPase"/>
    <property type="match status" value="1"/>
</dbReference>
<dbReference type="Gene3D" id="2.70.150.10">
    <property type="entry name" value="Calcium-transporting ATPase, cytoplasmic transduction domain A"/>
    <property type="match status" value="1"/>
</dbReference>
<dbReference type="Gene3D" id="3.40.1110.10">
    <property type="entry name" value="Calcium-transporting ATPase, cytoplasmic domain N"/>
    <property type="match status" value="1"/>
</dbReference>
<dbReference type="InterPro" id="IPR044492">
    <property type="entry name" value="P_typ_ATPase_HD_dom"/>
</dbReference>
<dbReference type="InterPro" id="IPR023298">
    <property type="entry name" value="ATPase_P-typ_TM_dom_sf"/>
</dbReference>
<evidence type="ECO:0000256" key="2">
    <source>
        <dbReference type="ARBA" id="ARBA00006024"/>
    </source>
</evidence>
<keyword evidence="4 15" id="KW-1003">Cell membrane</keyword>
<evidence type="ECO:0000256" key="9">
    <source>
        <dbReference type="ARBA" id="ARBA00022840"/>
    </source>
</evidence>
<evidence type="ECO:0000256" key="14">
    <source>
        <dbReference type="ARBA" id="ARBA00023136"/>
    </source>
</evidence>
<dbReference type="InterPro" id="IPR023214">
    <property type="entry name" value="HAD_sf"/>
</dbReference>
<keyword evidence="5" id="KW-0597">Phosphoprotein</keyword>
<keyword evidence="8 15" id="KW-0547">Nucleotide-binding</keyword>
<dbReference type="InterPro" id="IPR036412">
    <property type="entry name" value="HAD-like_sf"/>
</dbReference>
<keyword evidence="3" id="KW-0813">Transport</keyword>
<evidence type="ECO:0000256" key="5">
    <source>
        <dbReference type="ARBA" id="ARBA00022553"/>
    </source>
</evidence>
<evidence type="ECO:0000256" key="1">
    <source>
        <dbReference type="ARBA" id="ARBA00004651"/>
    </source>
</evidence>
<dbReference type="SUPFAM" id="SSF56784">
    <property type="entry name" value="HAD-like"/>
    <property type="match status" value="1"/>
</dbReference>
<comment type="caution">
    <text evidence="18">The sequence shown here is derived from an EMBL/GenBank/DDBJ whole genome shotgun (WGS) entry which is preliminary data.</text>
</comment>
<gene>
    <name evidence="18" type="primary">ctpV</name>
    <name evidence="18" type="ORF">GMST_11930</name>
</gene>
<dbReference type="SFLD" id="SFLDF00027">
    <property type="entry name" value="p-type_atpase"/>
    <property type="match status" value="1"/>
</dbReference>
<name>A0A6V8MFU5_9BACT</name>
<evidence type="ECO:0000256" key="16">
    <source>
        <dbReference type="SAM" id="MobiDB-lite"/>
    </source>
</evidence>
<keyword evidence="10" id="KW-0460">Magnesium</keyword>
<dbReference type="SUPFAM" id="SSF81665">
    <property type="entry name" value="Calcium ATPase, transmembrane domain M"/>
    <property type="match status" value="1"/>
</dbReference>
<dbReference type="GO" id="GO:0005507">
    <property type="term" value="F:copper ion binding"/>
    <property type="evidence" value="ECO:0007669"/>
    <property type="project" value="TreeGrafter"/>
</dbReference>
<evidence type="ECO:0000256" key="4">
    <source>
        <dbReference type="ARBA" id="ARBA00022475"/>
    </source>
</evidence>
<dbReference type="InterPro" id="IPR023299">
    <property type="entry name" value="ATPase_P-typ_cyto_dom_N"/>
</dbReference>
<evidence type="ECO:0000313" key="18">
    <source>
        <dbReference type="EMBL" id="GFO58868.1"/>
    </source>
</evidence>
<keyword evidence="14 15" id="KW-0472">Membrane</keyword>
<reference evidence="19" key="1">
    <citation type="submission" date="2020-06" db="EMBL/GenBank/DDBJ databases">
        <title>Draft genomic sequence of Geomonas sp. Red330.</title>
        <authorList>
            <person name="Itoh H."/>
            <person name="Zhenxing X."/>
            <person name="Ushijima N."/>
            <person name="Masuda Y."/>
            <person name="Shiratori Y."/>
            <person name="Senoo K."/>
        </authorList>
    </citation>
    <scope>NUCLEOTIDE SEQUENCE [LARGE SCALE GENOMIC DNA]</scope>
    <source>
        <strain evidence="19">Red330</strain>
    </source>
</reference>
<dbReference type="Pfam" id="PF00702">
    <property type="entry name" value="Hydrolase"/>
    <property type="match status" value="1"/>
</dbReference>
<keyword evidence="11" id="KW-1278">Translocase</keyword>
<keyword evidence="6 15" id="KW-0812">Transmembrane</keyword>
<feature type="transmembrane region" description="Helical" evidence="15">
    <location>
        <begin position="55"/>
        <end position="76"/>
    </location>
</feature>
<comment type="similarity">
    <text evidence="2 15">Belongs to the cation transport ATPase (P-type) (TC 3.A.3) family. Type IB subfamily.</text>
</comment>
<dbReference type="InterPro" id="IPR059000">
    <property type="entry name" value="ATPase_P-type_domA"/>
</dbReference>
<evidence type="ECO:0000313" key="19">
    <source>
        <dbReference type="Proteomes" id="UP000556026"/>
    </source>
</evidence>
<feature type="transmembrane region" description="Helical" evidence="15">
    <location>
        <begin position="644"/>
        <end position="670"/>
    </location>
</feature>
<evidence type="ECO:0000256" key="12">
    <source>
        <dbReference type="ARBA" id="ARBA00022989"/>
    </source>
</evidence>
<dbReference type="GO" id="GO:0043682">
    <property type="term" value="F:P-type divalent copper transporter activity"/>
    <property type="evidence" value="ECO:0007669"/>
    <property type="project" value="TreeGrafter"/>
</dbReference>
<organism evidence="18 19">
    <name type="scientific">Geomonas silvestris</name>
    <dbReference type="NCBI Taxonomy" id="2740184"/>
    <lineage>
        <taxon>Bacteria</taxon>
        <taxon>Pseudomonadati</taxon>
        <taxon>Thermodesulfobacteriota</taxon>
        <taxon>Desulfuromonadia</taxon>
        <taxon>Geobacterales</taxon>
        <taxon>Geobacteraceae</taxon>
        <taxon>Geomonas</taxon>
    </lineage>
</organism>
<dbReference type="NCBIfam" id="TIGR01525">
    <property type="entry name" value="ATPase-IB_hvy"/>
    <property type="match status" value="1"/>
</dbReference>
<protein>
    <submittedName>
        <fullName evidence="18">Metal-transporting ATPase</fullName>
    </submittedName>
</protein>
<dbReference type="RefSeq" id="WP_183353712.1">
    <property type="nucleotide sequence ID" value="NZ_BLXX01000002.1"/>
</dbReference>
<dbReference type="InterPro" id="IPR001757">
    <property type="entry name" value="P_typ_ATPase"/>
</dbReference>
<feature type="region of interest" description="Disordered" evidence="16">
    <location>
        <begin position="693"/>
        <end position="721"/>
    </location>
</feature>
<dbReference type="AlphaFoldDB" id="A0A6V8MFU5"/>
<accession>A0A6V8MFU5</accession>
<dbReference type="InterPro" id="IPR027256">
    <property type="entry name" value="P-typ_ATPase_IB"/>
</dbReference>
<dbReference type="InterPro" id="IPR008250">
    <property type="entry name" value="ATPase_P-typ_transduc_dom_A_sf"/>
</dbReference>
<keyword evidence="19" id="KW-1185">Reference proteome</keyword>
<feature type="compositionally biased region" description="Pro residues" evidence="16">
    <location>
        <begin position="694"/>
        <end position="711"/>
    </location>
</feature>
<dbReference type="PANTHER" id="PTHR43520">
    <property type="entry name" value="ATP7, ISOFORM B"/>
    <property type="match status" value="1"/>
</dbReference>
<dbReference type="CDD" id="cd02079">
    <property type="entry name" value="P-type_ATPase_HM"/>
    <property type="match status" value="1"/>
</dbReference>
<dbReference type="EMBL" id="BLXX01000002">
    <property type="protein sequence ID" value="GFO58868.1"/>
    <property type="molecule type" value="Genomic_DNA"/>
</dbReference>
<dbReference type="PROSITE" id="PS00154">
    <property type="entry name" value="ATPASE_E1_E2"/>
    <property type="match status" value="1"/>
</dbReference>
<evidence type="ECO:0000256" key="11">
    <source>
        <dbReference type="ARBA" id="ARBA00022967"/>
    </source>
</evidence>
<evidence type="ECO:0000256" key="10">
    <source>
        <dbReference type="ARBA" id="ARBA00022842"/>
    </source>
</evidence>
<feature type="compositionally biased region" description="Low complexity" evidence="16">
    <location>
        <begin position="712"/>
        <end position="721"/>
    </location>
</feature>
<dbReference type="SUPFAM" id="SSF81653">
    <property type="entry name" value="Calcium ATPase, transduction domain A"/>
    <property type="match status" value="1"/>
</dbReference>